<accession>A0A415RYC4</accession>
<dbReference type="GO" id="GO:0008897">
    <property type="term" value="F:holo-[acyl-carrier-protein] synthase activity"/>
    <property type="evidence" value="ECO:0007669"/>
    <property type="project" value="InterPro"/>
</dbReference>
<feature type="domain" description="4'-phosphopantetheinyl transferase N-terminal" evidence="4">
    <location>
        <begin position="18"/>
        <end position="96"/>
    </location>
</feature>
<dbReference type="GO" id="GO:0005829">
    <property type="term" value="C:cytosol"/>
    <property type="evidence" value="ECO:0007669"/>
    <property type="project" value="TreeGrafter"/>
</dbReference>
<evidence type="ECO:0000259" key="3">
    <source>
        <dbReference type="Pfam" id="PF01648"/>
    </source>
</evidence>
<dbReference type="PANTHER" id="PTHR12215:SF10">
    <property type="entry name" value="L-AMINOADIPATE-SEMIALDEHYDE DEHYDROGENASE-PHOSPHOPANTETHEINYL TRANSFERASE"/>
    <property type="match status" value="1"/>
</dbReference>
<dbReference type="RefSeq" id="WP_118445516.1">
    <property type="nucleotide sequence ID" value="NZ_JAQMLA010000108.1"/>
</dbReference>
<evidence type="ECO:0000313" key="5">
    <source>
        <dbReference type="EMBL" id="MDB8688643.1"/>
    </source>
</evidence>
<dbReference type="InterPro" id="IPR050559">
    <property type="entry name" value="P-Pant_transferase_sf"/>
</dbReference>
<dbReference type="InterPro" id="IPR037143">
    <property type="entry name" value="4-PPantetheinyl_Trfase_dom_sf"/>
</dbReference>
<dbReference type="EMBL" id="QRQE01000098">
    <property type="protein sequence ID" value="RHM67547.1"/>
    <property type="molecule type" value="Genomic_DNA"/>
</dbReference>
<evidence type="ECO:0000313" key="7">
    <source>
        <dbReference type="Proteomes" id="UP000285610"/>
    </source>
</evidence>
<gene>
    <name evidence="6" type="ORF">DWZ50_19570</name>
    <name evidence="5" type="ORF">PNW85_18690</name>
</gene>
<organism evidence="6 7">
    <name type="scientific">Mediterraneibacter gnavus</name>
    <name type="common">Ruminococcus gnavus</name>
    <dbReference type="NCBI Taxonomy" id="33038"/>
    <lineage>
        <taxon>Bacteria</taxon>
        <taxon>Bacillati</taxon>
        <taxon>Bacillota</taxon>
        <taxon>Clostridia</taxon>
        <taxon>Lachnospirales</taxon>
        <taxon>Lachnospiraceae</taxon>
        <taxon>Mediterraneibacter</taxon>
    </lineage>
</organism>
<protein>
    <submittedName>
        <fullName evidence="5">4'-phosphopantetheinyl transferase superfamily protein</fullName>
    </submittedName>
</protein>
<dbReference type="Pfam" id="PF22624">
    <property type="entry name" value="AASDHPPT_N"/>
    <property type="match status" value="1"/>
</dbReference>
<dbReference type="InterPro" id="IPR055066">
    <property type="entry name" value="AASDHPPT_N"/>
</dbReference>
<dbReference type="AlphaFoldDB" id="A0A415RYC4"/>
<dbReference type="Proteomes" id="UP001212160">
    <property type="component" value="Unassembled WGS sequence"/>
</dbReference>
<dbReference type="EMBL" id="JAQMLA010000108">
    <property type="protein sequence ID" value="MDB8688643.1"/>
    <property type="molecule type" value="Genomic_DNA"/>
</dbReference>
<dbReference type="Pfam" id="PF01648">
    <property type="entry name" value="ACPS"/>
    <property type="match status" value="1"/>
</dbReference>
<name>A0A415RYC4_MEDGN</name>
<dbReference type="Gene3D" id="3.90.470.20">
    <property type="entry name" value="4'-phosphopantetheinyl transferase domain"/>
    <property type="match status" value="1"/>
</dbReference>
<dbReference type="SUPFAM" id="SSF56214">
    <property type="entry name" value="4'-phosphopantetheinyl transferase"/>
    <property type="match status" value="2"/>
</dbReference>
<comment type="caution">
    <text evidence="6">The sequence shown here is derived from an EMBL/GenBank/DDBJ whole genome shotgun (WGS) entry which is preliminary data.</text>
</comment>
<reference evidence="5" key="2">
    <citation type="submission" date="2023-01" db="EMBL/GenBank/DDBJ databases">
        <title>Human gut microbiome strain richness.</title>
        <authorList>
            <person name="Chen-Liaw A."/>
        </authorList>
    </citation>
    <scope>NUCLEOTIDE SEQUENCE</scope>
    <source>
        <strain evidence="5">RTP21484st1_H11_RTP21484_190118</strain>
    </source>
</reference>
<dbReference type="PANTHER" id="PTHR12215">
    <property type="entry name" value="PHOSPHOPANTETHEINE TRANSFERASE"/>
    <property type="match status" value="1"/>
</dbReference>
<sequence>MQIYYLPIVSNVWEKKENLLLKYVSQKRQEKVLKYKYELDQKLSLYAALIVRMGISALTDICASDLQFSSQPNHKPFLLSDKNVDFNISHTKSAILCAISLNNSIGVDIEKIHLSPPLEIMSQVFHPKEIQYINQSNLTQKPLRFFETWTKKEAYTKQMGIGLVEHPYKYNTLADPIASQLYSWKTDEYYCTVCGKEKFSPIIHTLTEDDIYNYYLI</sequence>
<dbReference type="Proteomes" id="UP000285610">
    <property type="component" value="Unassembled WGS sequence"/>
</dbReference>
<evidence type="ECO:0000256" key="1">
    <source>
        <dbReference type="ARBA" id="ARBA00010990"/>
    </source>
</evidence>
<dbReference type="InterPro" id="IPR008278">
    <property type="entry name" value="4-PPantetheinyl_Trfase_dom"/>
</dbReference>
<dbReference type="GO" id="GO:0000287">
    <property type="term" value="F:magnesium ion binding"/>
    <property type="evidence" value="ECO:0007669"/>
    <property type="project" value="InterPro"/>
</dbReference>
<dbReference type="GO" id="GO:0019878">
    <property type="term" value="P:lysine biosynthetic process via aminoadipic acid"/>
    <property type="evidence" value="ECO:0007669"/>
    <property type="project" value="TreeGrafter"/>
</dbReference>
<evidence type="ECO:0000259" key="4">
    <source>
        <dbReference type="Pfam" id="PF22624"/>
    </source>
</evidence>
<evidence type="ECO:0000313" key="6">
    <source>
        <dbReference type="EMBL" id="RHM67547.1"/>
    </source>
</evidence>
<comment type="similarity">
    <text evidence="1">Belongs to the P-Pant transferase superfamily. Gsp/Sfp/HetI/AcpT family.</text>
</comment>
<keyword evidence="2 5" id="KW-0808">Transferase</keyword>
<evidence type="ECO:0000256" key="2">
    <source>
        <dbReference type="ARBA" id="ARBA00022679"/>
    </source>
</evidence>
<proteinExistence type="inferred from homology"/>
<reference evidence="6 7" key="1">
    <citation type="submission" date="2018-08" db="EMBL/GenBank/DDBJ databases">
        <title>A genome reference for cultivated species of the human gut microbiota.</title>
        <authorList>
            <person name="Zou Y."/>
            <person name="Xue W."/>
            <person name="Luo G."/>
        </authorList>
    </citation>
    <scope>NUCLEOTIDE SEQUENCE [LARGE SCALE GENOMIC DNA]</scope>
    <source>
        <strain evidence="6 7">AF33-12</strain>
    </source>
</reference>
<feature type="domain" description="4'-phosphopantetheinyl transferase" evidence="3">
    <location>
        <begin position="104"/>
        <end position="199"/>
    </location>
</feature>